<sequence length="54" mass="5832">MLGVIVAVVAISLWNKKEIDWDHIMTMSIAGLIGMLIATGIKMAIKMANSKSSE</sequence>
<feature type="transmembrane region" description="Helical" evidence="1">
    <location>
        <begin position="24"/>
        <end position="45"/>
    </location>
</feature>
<keyword evidence="1" id="KW-0472">Membrane</keyword>
<keyword evidence="1" id="KW-0812">Transmembrane</keyword>
<dbReference type="Proteomes" id="UP000675284">
    <property type="component" value="Unassembled WGS sequence"/>
</dbReference>
<evidence type="ECO:0000313" key="2">
    <source>
        <dbReference type="EMBL" id="MBR7798152.1"/>
    </source>
</evidence>
<keyword evidence="1" id="KW-1133">Transmembrane helix</keyword>
<name>A0A941ID86_9BACI</name>
<dbReference type="EMBL" id="JAGSOT010000092">
    <property type="protein sequence ID" value="MBR7798152.1"/>
    <property type="molecule type" value="Genomic_DNA"/>
</dbReference>
<organism evidence="2 3">
    <name type="scientific">Virgibacillus salarius</name>
    <dbReference type="NCBI Taxonomy" id="447199"/>
    <lineage>
        <taxon>Bacteria</taxon>
        <taxon>Bacillati</taxon>
        <taxon>Bacillota</taxon>
        <taxon>Bacilli</taxon>
        <taxon>Bacillales</taxon>
        <taxon>Bacillaceae</taxon>
        <taxon>Virgibacillus</taxon>
    </lineage>
</organism>
<evidence type="ECO:0000313" key="3">
    <source>
        <dbReference type="Proteomes" id="UP000675284"/>
    </source>
</evidence>
<reference evidence="2" key="1">
    <citation type="submission" date="2021-04" db="EMBL/GenBank/DDBJ databases">
        <title>Isolation and polyphasic classification of algal microorganism.</title>
        <authorList>
            <person name="Wang S."/>
        </authorList>
    </citation>
    <scope>NUCLEOTIDE SEQUENCE</scope>
    <source>
        <strain evidence="2">720a</strain>
    </source>
</reference>
<dbReference type="RefSeq" id="WP_161629255.1">
    <property type="nucleotide sequence ID" value="NZ_JAGSOT010000092.1"/>
</dbReference>
<evidence type="ECO:0000256" key="1">
    <source>
        <dbReference type="SAM" id="Phobius"/>
    </source>
</evidence>
<proteinExistence type="predicted"/>
<dbReference type="AlphaFoldDB" id="A0A941ID86"/>
<keyword evidence="3" id="KW-1185">Reference proteome</keyword>
<protein>
    <submittedName>
        <fullName evidence="2">Uncharacterized protein</fullName>
    </submittedName>
</protein>
<gene>
    <name evidence="2" type="ORF">KCX74_19225</name>
</gene>
<accession>A0A941ID86</accession>
<comment type="caution">
    <text evidence="2">The sequence shown here is derived from an EMBL/GenBank/DDBJ whole genome shotgun (WGS) entry which is preliminary data.</text>
</comment>